<reference evidence="1 2" key="1">
    <citation type="journal article" date="2016" name="Nat. Commun.">
        <title>Thousands of microbial genomes shed light on interconnected biogeochemical processes in an aquifer system.</title>
        <authorList>
            <person name="Anantharaman K."/>
            <person name="Brown C.T."/>
            <person name="Hug L.A."/>
            <person name="Sharon I."/>
            <person name="Castelle C.J."/>
            <person name="Probst A.J."/>
            <person name="Thomas B.C."/>
            <person name="Singh A."/>
            <person name="Wilkins M.J."/>
            <person name="Karaoz U."/>
            <person name="Brodie E.L."/>
            <person name="Williams K.H."/>
            <person name="Hubbard S.S."/>
            <person name="Banfield J.F."/>
        </authorList>
    </citation>
    <scope>NUCLEOTIDE SEQUENCE [LARGE SCALE GENOMIC DNA]</scope>
</reference>
<accession>A0A1F7XAM7</accession>
<sequence length="73" mass="8815">MRLYAFTLSSQLYTYYRQARPYLESLVGRGMLWEGMNLDEVEILPYLTVPVENEKILRWVVSIFKKIRLIRED</sequence>
<comment type="caution">
    <text evidence="1">The sequence shown here is derived from an EMBL/GenBank/DDBJ whole genome shotgun (WGS) entry which is preliminary data.</text>
</comment>
<dbReference type="EMBL" id="MGFU01000044">
    <property type="protein sequence ID" value="OGM12057.1"/>
    <property type="molecule type" value="Genomic_DNA"/>
</dbReference>
<dbReference type="Proteomes" id="UP000179013">
    <property type="component" value="Unassembled WGS sequence"/>
</dbReference>
<gene>
    <name evidence="1" type="ORF">A2V80_02325</name>
</gene>
<dbReference type="AlphaFoldDB" id="A0A1F7XAM7"/>
<organism evidence="1 2">
    <name type="scientific">Candidatus Woesebacteria bacterium RBG_16_39_8b</name>
    <dbReference type="NCBI Taxonomy" id="1802482"/>
    <lineage>
        <taxon>Bacteria</taxon>
        <taxon>Candidatus Woeseibacteriota</taxon>
    </lineage>
</organism>
<protein>
    <submittedName>
        <fullName evidence="1">Uncharacterized protein</fullName>
    </submittedName>
</protein>
<name>A0A1F7XAM7_9BACT</name>
<evidence type="ECO:0000313" key="2">
    <source>
        <dbReference type="Proteomes" id="UP000179013"/>
    </source>
</evidence>
<proteinExistence type="predicted"/>
<evidence type="ECO:0000313" key="1">
    <source>
        <dbReference type="EMBL" id="OGM12057.1"/>
    </source>
</evidence>